<evidence type="ECO:0000313" key="2">
    <source>
        <dbReference type="Proteomes" id="UP000186817"/>
    </source>
</evidence>
<organism evidence="1 2">
    <name type="scientific">Symbiodinium microadriaticum</name>
    <name type="common">Dinoflagellate</name>
    <name type="synonym">Zooxanthella microadriatica</name>
    <dbReference type="NCBI Taxonomy" id="2951"/>
    <lineage>
        <taxon>Eukaryota</taxon>
        <taxon>Sar</taxon>
        <taxon>Alveolata</taxon>
        <taxon>Dinophyceae</taxon>
        <taxon>Suessiales</taxon>
        <taxon>Symbiodiniaceae</taxon>
        <taxon>Symbiodinium</taxon>
    </lineage>
</organism>
<gene>
    <name evidence="1" type="ORF">AK812_SmicGene48153</name>
</gene>
<sequence length="46" mass="5028">EVFWGIPKGLRDVITFNALLGAVEKVGGWDYALCLLCMARDFGPNA</sequence>
<evidence type="ECO:0000313" key="1">
    <source>
        <dbReference type="EMBL" id="OLP72517.1"/>
    </source>
</evidence>
<dbReference type="Proteomes" id="UP000186817">
    <property type="component" value="Unassembled WGS sequence"/>
</dbReference>
<protein>
    <submittedName>
        <fullName evidence="1">Uncharacterized protein</fullName>
    </submittedName>
</protein>
<accession>A0A1Q9BQM4</accession>
<keyword evidence="2" id="KW-1185">Reference proteome</keyword>
<comment type="caution">
    <text evidence="1">The sequence shown here is derived from an EMBL/GenBank/DDBJ whole genome shotgun (WGS) entry which is preliminary data.</text>
</comment>
<name>A0A1Q9BQM4_SYMMI</name>
<feature type="non-terminal residue" evidence="1">
    <location>
        <position position="1"/>
    </location>
</feature>
<feature type="non-terminal residue" evidence="1">
    <location>
        <position position="46"/>
    </location>
</feature>
<reference evidence="1 2" key="1">
    <citation type="submission" date="2016-02" db="EMBL/GenBank/DDBJ databases">
        <title>Genome analysis of coral dinoflagellate symbionts highlights evolutionary adaptations to a symbiotic lifestyle.</title>
        <authorList>
            <person name="Aranda M."/>
            <person name="Li Y."/>
            <person name="Liew Y.J."/>
            <person name="Baumgarten S."/>
            <person name="Simakov O."/>
            <person name="Wilson M."/>
            <person name="Piel J."/>
            <person name="Ashoor H."/>
            <person name="Bougouffa S."/>
            <person name="Bajic V.B."/>
            <person name="Ryu T."/>
            <person name="Ravasi T."/>
            <person name="Bayer T."/>
            <person name="Micklem G."/>
            <person name="Kim H."/>
            <person name="Bhak J."/>
            <person name="Lajeunesse T.C."/>
            <person name="Voolstra C.R."/>
        </authorList>
    </citation>
    <scope>NUCLEOTIDE SEQUENCE [LARGE SCALE GENOMIC DNA]</scope>
    <source>
        <strain evidence="1 2">CCMP2467</strain>
    </source>
</reference>
<dbReference type="AlphaFoldDB" id="A0A1Q9BQM4"/>
<proteinExistence type="predicted"/>
<dbReference type="EMBL" id="LSRX01007197">
    <property type="protein sequence ID" value="OLP72517.1"/>
    <property type="molecule type" value="Genomic_DNA"/>
</dbReference>